<accession>A0A015U685</accession>
<protein>
    <submittedName>
        <fullName evidence="1">Uncharacterized protein</fullName>
    </submittedName>
</protein>
<dbReference type="EMBL" id="JGDB01000184">
    <property type="protein sequence ID" value="EXY90372.1"/>
    <property type="molecule type" value="Genomic_DNA"/>
</dbReference>
<reference evidence="1 2" key="1">
    <citation type="submission" date="2014-02" db="EMBL/GenBank/DDBJ databases">
        <authorList>
            <person name="Sears C."/>
            <person name="Carroll K."/>
            <person name="Sack B.R."/>
            <person name="Qadri F."/>
            <person name="Myers L.L."/>
            <person name="Chung G.-T."/>
            <person name="Escheverria P."/>
            <person name="Fraser C.M."/>
            <person name="Sadzewicz L."/>
            <person name="Shefchek K.A."/>
            <person name="Tallon L."/>
            <person name="Das S.P."/>
            <person name="Daugherty S."/>
            <person name="Mongodin E.F."/>
        </authorList>
    </citation>
    <scope>NUCLEOTIDE SEQUENCE [LARGE SCALE GENOMIC DNA]</scope>
    <source>
        <strain evidence="2">3998T(B)3</strain>
    </source>
</reference>
<dbReference type="RefSeq" id="WP_032597005.1">
    <property type="nucleotide sequence ID" value="NZ_JGDB01000184.1"/>
</dbReference>
<gene>
    <name evidence="1" type="ORF">M125_2981</name>
</gene>
<proteinExistence type="predicted"/>
<name>A0A015U685_BACFG</name>
<dbReference type="Gene3D" id="3.40.50.300">
    <property type="entry name" value="P-loop containing nucleotide triphosphate hydrolases"/>
    <property type="match status" value="1"/>
</dbReference>
<evidence type="ECO:0000313" key="2">
    <source>
        <dbReference type="Proteomes" id="UP000020773"/>
    </source>
</evidence>
<sequence>MAKKKLTPKDRLALEQWNELVASIKESSDINTSDSVADIETRKKRLEADDDAWFKYYFAQYYTCEPAVFHKKATKRIMQNNRWYEVRAWSRELAKSARSMMEIIKLALTRKIRNVLLISNSADNAERLLLPFMANFEENQRIIQDYGAQKKPGSWETGEFTCQCGCSFRAIGAGQSPRGTRNKNFRPDFILIDDIDTDEECRNLERIKAKWKWLEEALIPTMSVSGNYRILFNGNIIAADCCITRAIAKAEELKVKGIGHVDIINIRDKNGHSTWLEKNSEEDIDLFLSLVSASAAQKEFFNNPVAEGEVFKEIAYGKVPALSKFKFLVIYGDPAPGENKTKKSSTKTVCLLGKINSRLYVIKAFLDRGLNAEFIDWYVKLLEFVGGRTSVYCYMENNKLQDPFFQQVFQPLVRKVRRERNISLYIRGDEDKKTDKATRIEANLEPMNREGNLILNEAEKDNPHMKRMEDQFKLFNLQLTFPADGPDCVEGGNRILDRKLRDTEPPKKISRKALRINNKYRQ</sequence>
<dbReference type="AlphaFoldDB" id="A0A015U685"/>
<dbReference type="PATRIC" id="fig|1339316.3.peg.2842"/>
<evidence type="ECO:0000313" key="1">
    <source>
        <dbReference type="EMBL" id="EXY90372.1"/>
    </source>
</evidence>
<dbReference type="Proteomes" id="UP000020773">
    <property type="component" value="Unassembled WGS sequence"/>
</dbReference>
<dbReference type="InterPro" id="IPR027417">
    <property type="entry name" value="P-loop_NTPase"/>
</dbReference>
<organism evidence="1 2">
    <name type="scientific">Bacteroides fragilis str. 3998T(B)3</name>
    <dbReference type="NCBI Taxonomy" id="1339316"/>
    <lineage>
        <taxon>Bacteria</taxon>
        <taxon>Pseudomonadati</taxon>
        <taxon>Bacteroidota</taxon>
        <taxon>Bacteroidia</taxon>
        <taxon>Bacteroidales</taxon>
        <taxon>Bacteroidaceae</taxon>
        <taxon>Bacteroides</taxon>
    </lineage>
</organism>
<comment type="caution">
    <text evidence="1">The sequence shown here is derived from an EMBL/GenBank/DDBJ whole genome shotgun (WGS) entry which is preliminary data.</text>
</comment>